<reference evidence="2 3" key="1">
    <citation type="submission" date="2020-04" db="EMBL/GenBank/DDBJ databases">
        <title>MicrobeNet Type strains.</title>
        <authorList>
            <person name="Nicholson A.C."/>
        </authorList>
    </citation>
    <scope>NUCLEOTIDE SEQUENCE [LARGE SCALE GENOMIC DNA]</scope>
    <source>
        <strain evidence="2 3">DSM 44960</strain>
    </source>
</reference>
<proteinExistence type="predicted"/>
<dbReference type="PANTHER" id="PTHR43685">
    <property type="entry name" value="GLYCOSYLTRANSFERASE"/>
    <property type="match status" value="1"/>
</dbReference>
<dbReference type="Gene3D" id="3.90.550.10">
    <property type="entry name" value="Spore Coat Polysaccharide Biosynthesis Protein SpsA, Chain A"/>
    <property type="match status" value="1"/>
</dbReference>
<dbReference type="InterPro" id="IPR001173">
    <property type="entry name" value="Glyco_trans_2-like"/>
</dbReference>
<accession>A0A846W1S4</accession>
<dbReference type="Proteomes" id="UP000572007">
    <property type="component" value="Unassembled WGS sequence"/>
</dbReference>
<dbReference type="Pfam" id="PF00535">
    <property type="entry name" value="Glycos_transf_2"/>
    <property type="match status" value="1"/>
</dbReference>
<feature type="domain" description="Glycosyltransferase 2-like" evidence="1">
    <location>
        <begin position="33"/>
        <end position="196"/>
    </location>
</feature>
<dbReference type="InterPro" id="IPR029044">
    <property type="entry name" value="Nucleotide-diphossugar_trans"/>
</dbReference>
<organism evidence="2 3">
    <name type="scientific">Nocardia coubleae</name>
    <dbReference type="NCBI Taxonomy" id="356147"/>
    <lineage>
        <taxon>Bacteria</taxon>
        <taxon>Bacillati</taxon>
        <taxon>Actinomycetota</taxon>
        <taxon>Actinomycetes</taxon>
        <taxon>Mycobacteriales</taxon>
        <taxon>Nocardiaceae</taxon>
        <taxon>Nocardia</taxon>
    </lineage>
</organism>
<dbReference type="AlphaFoldDB" id="A0A846W1S4"/>
<dbReference type="PANTHER" id="PTHR43685:SF11">
    <property type="entry name" value="GLYCOSYLTRANSFERASE TAGX-RELATED"/>
    <property type="match status" value="1"/>
</dbReference>
<dbReference type="GO" id="GO:0016740">
    <property type="term" value="F:transferase activity"/>
    <property type="evidence" value="ECO:0007669"/>
    <property type="project" value="UniProtKB-KW"/>
</dbReference>
<protein>
    <submittedName>
        <fullName evidence="2">Glycosyltransferase</fullName>
    </submittedName>
</protein>
<comment type="caution">
    <text evidence="2">The sequence shown here is derived from an EMBL/GenBank/DDBJ whole genome shotgun (WGS) entry which is preliminary data.</text>
</comment>
<keyword evidence="2" id="KW-0808">Transferase</keyword>
<name>A0A846W1S4_9NOCA</name>
<gene>
    <name evidence="2" type="ORF">HGA10_04620</name>
</gene>
<sequence>MLGGYCARKRAPDARRGPAECLGGCAVVGVPVSVCVPAFNAARTITETIDSIRAQEFGDFEIVVLDNASTDGTGELVRSIDDERIRLHSNDTVLPMTQNWNRVMSLAGGELVKLVCADDLITPDCLSAQVETLRDPRIAVAGAKFDIIDDDGTVLARARGLAGLIGRKSSRAALRTFVRRLPDDLCPTAAFLFRRREFEATGGFRTDFFYAMDIDLIARLCAHGAFYGHNRPLAVNRASIFNHSSTTSTLSKFSDVVRFNHHARREYRDLVRPVDVLAGDATVVRQALVRLGARARQLAGRG</sequence>
<keyword evidence="3" id="KW-1185">Reference proteome</keyword>
<dbReference type="SUPFAM" id="SSF53448">
    <property type="entry name" value="Nucleotide-diphospho-sugar transferases"/>
    <property type="match status" value="1"/>
</dbReference>
<dbReference type="InterPro" id="IPR050834">
    <property type="entry name" value="Glycosyltransf_2"/>
</dbReference>
<evidence type="ECO:0000259" key="1">
    <source>
        <dbReference type="Pfam" id="PF00535"/>
    </source>
</evidence>
<evidence type="ECO:0000313" key="2">
    <source>
        <dbReference type="EMBL" id="NKX86597.1"/>
    </source>
</evidence>
<evidence type="ECO:0000313" key="3">
    <source>
        <dbReference type="Proteomes" id="UP000572007"/>
    </source>
</evidence>
<dbReference type="EMBL" id="JAAXOM010000001">
    <property type="protein sequence ID" value="NKX86597.1"/>
    <property type="molecule type" value="Genomic_DNA"/>
</dbReference>